<proteinExistence type="predicted"/>
<dbReference type="Gene3D" id="3.10.580.10">
    <property type="entry name" value="CBS-domain"/>
    <property type="match status" value="1"/>
</dbReference>
<dbReference type="Gene3D" id="2.60.120.10">
    <property type="entry name" value="Jelly Rolls"/>
    <property type="match status" value="1"/>
</dbReference>
<dbReference type="InterPro" id="IPR046342">
    <property type="entry name" value="CBS_dom_sf"/>
</dbReference>
<dbReference type="PANTHER" id="PTHR43080:SF2">
    <property type="entry name" value="CBS DOMAIN-CONTAINING PROTEIN"/>
    <property type="match status" value="1"/>
</dbReference>
<dbReference type="Proteomes" id="UP000199403">
    <property type="component" value="Unassembled WGS sequence"/>
</dbReference>
<dbReference type="PANTHER" id="PTHR43080">
    <property type="entry name" value="CBS DOMAIN-CONTAINING PROTEIN CBSX3, MITOCHONDRIAL"/>
    <property type="match status" value="1"/>
</dbReference>
<organism evidence="5 6">
    <name type="scientific">Cyclobacterium xiamenense</name>
    <dbReference type="NCBI Taxonomy" id="1297121"/>
    <lineage>
        <taxon>Bacteria</taxon>
        <taxon>Pseudomonadati</taxon>
        <taxon>Bacteroidota</taxon>
        <taxon>Cytophagia</taxon>
        <taxon>Cytophagales</taxon>
        <taxon>Cyclobacteriaceae</taxon>
        <taxon>Cyclobacterium</taxon>
    </lineage>
</organism>
<evidence type="ECO:0000313" key="5">
    <source>
        <dbReference type="EMBL" id="SEJ07532.1"/>
    </source>
</evidence>
<evidence type="ECO:0000313" key="6">
    <source>
        <dbReference type="Proteomes" id="UP000199403"/>
    </source>
</evidence>
<reference evidence="6" key="1">
    <citation type="submission" date="2016-10" db="EMBL/GenBank/DDBJ databases">
        <authorList>
            <person name="Varghese N."/>
            <person name="Submissions S."/>
        </authorList>
    </citation>
    <scope>NUCLEOTIDE SEQUENCE [LARGE SCALE GENOMIC DNA]</scope>
    <source>
        <strain evidence="6">IBRC-M 10761</strain>
    </source>
</reference>
<evidence type="ECO:0000259" key="3">
    <source>
        <dbReference type="PROSITE" id="PS50042"/>
    </source>
</evidence>
<dbReference type="RefSeq" id="WP_092170917.1">
    <property type="nucleotide sequence ID" value="NZ_FNZH01000002.1"/>
</dbReference>
<dbReference type="InterPro" id="IPR018821">
    <property type="entry name" value="DUF294_put_nucleoTrafse_sb-bd"/>
</dbReference>
<accession>A0A1H6W4T3</accession>
<dbReference type="Pfam" id="PF10335">
    <property type="entry name" value="DUF294_C"/>
    <property type="match status" value="1"/>
</dbReference>
<dbReference type="SUPFAM" id="SSF51206">
    <property type="entry name" value="cAMP-binding domain-like"/>
    <property type="match status" value="1"/>
</dbReference>
<dbReference type="CDD" id="cd00038">
    <property type="entry name" value="CAP_ED"/>
    <property type="match status" value="1"/>
</dbReference>
<dbReference type="PROSITE" id="PS50042">
    <property type="entry name" value="CNMP_BINDING_3"/>
    <property type="match status" value="1"/>
</dbReference>
<dbReference type="InterPro" id="IPR005105">
    <property type="entry name" value="GlnD_Uridyltrans_N"/>
</dbReference>
<dbReference type="GO" id="GO:0008773">
    <property type="term" value="F:[protein-PII] uridylyltransferase activity"/>
    <property type="evidence" value="ECO:0007669"/>
    <property type="project" value="InterPro"/>
</dbReference>
<dbReference type="InterPro" id="IPR043519">
    <property type="entry name" value="NT_sf"/>
</dbReference>
<name>A0A1H6W4T3_9BACT</name>
<feature type="domain" description="CBS" evidence="4">
    <location>
        <begin position="241"/>
        <end position="300"/>
    </location>
</feature>
<dbReference type="AlphaFoldDB" id="A0A1H6W4T3"/>
<dbReference type="SUPFAM" id="SSF81301">
    <property type="entry name" value="Nucleotidyltransferase"/>
    <property type="match status" value="1"/>
</dbReference>
<keyword evidence="6" id="KW-1185">Reference proteome</keyword>
<dbReference type="SUPFAM" id="SSF54631">
    <property type="entry name" value="CBS-domain pair"/>
    <property type="match status" value="1"/>
</dbReference>
<dbReference type="Pfam" id="PF03445">
    <property type="entry name" value="DUF294"/>
    <property type="match status" value="1"/>
</dbReference>
<dbReference type="Gene3D" id="3.30.460.10">
    <property type="entry name" value="Beta Polymerase, domain 2"/>
    <property type="match status" value="1"/>
</dbReference>
<evidence type="ECO:0000259" key="4">
    <source>
        <dbReference type="PROSITE" id="PS51371"/>
    </source>
</evidence>
<feature type="domain" description="Cyclic nucleotide-binding" evidence="3">
    <location>
        <begin position="18"/>
        <end position="127"/>
    </location>
</feature>
<dbReference type="EMBL" id="FNZH01000002">
    <property type="protein sequence ID" value="SEJ07532.1"/>
    <property type="molecule type" value="Genomic_DNA"/>
</dbReference>
<gene>
    <name evidence="5" type="ORF">SAMN05192553_102260</name>
</gene>
<dbReference type="InterPro" id="IPR051257">
    <property type="entry name" value="Diverse_CBS-Domain"/>
</dbReference>
<dbReference type="InterPro" id="IPR018490">
    <property type="entry name" value="cNMP-bd_dom_sf"/>
</dbReference>
<dbReference type="OrthoDB" id="9810963at2"/>
<evidence type="ECO:0000256" key="2">
    <source>
        <dbReference type="PROSITE-ProRule" id="PRU00703"/>
    </source>
</evidence>
<dbReference type="SMART" id="SM00100">
    <property type="entry name" value="cNMP"/>
    <property type="match status" value="1"/>
</dbReference>
<dbReference type="Pfam" id="PF00571">
    <property type="entry name" value="CBS"/>
    <property type="match status" value="2"/>
</dbReference>
<dbReference type="InterPro" id="IPR014710">
    <property type="entry name" value="RmlC-like_jellyroll"/>
</dbReference>
<dbReference type="CDD" id="cd05401">
    <property type="entry name" value="NT_GlnE_GlnD_like"/>
    <property type="match status" value="1"/>
</dbReference>
<evidence type="ECO:0000256" key="1">
    <source>
        <dbReference type="ARBA" id="ARBA00023122"/>
    </source>
</evidence>
<dbReference type="PROSITE" id="PS51371">
    <property type="entry name" value="CBS"/>
    <property type="match status" value="2"/>
</dbReference>
<keyword evidence="1 2" id="KW-0129">CBS domain</keyword>
<dbReference type="STRING" id="1416801.SAMN05192553_102260"/>
<dbReference type="SMART" id="SM00116">
    <property type="entry name" value="CBS"/>
    <property type="match status" value="2"/>
</dbReference>
<feature type="domain" description="CBS" evidence="4">
    <location>
        <begin position="176"/>
        <end position="235"/>
    </location>
</feature>
<dbReference type="InterPro" id="IPR000644">
    <property type="entry name" value="CBS_dom"/>
</dbReference>
<sequence length="648" mass="73290">MANVIVNRIIDFLKNYPPFSFLSEELLGQVAREVDLLYFETDELLFQKGEPAKSYFFVVKEGAIKLTEQVAEKEETVEFCDEGDVFGVLALLGKRPYILNARANEPSLVIAVPVGIFETILKENSQVSFYFASGFAAGQVVVRSSLSQTQKVRALFGTRRNENGLMLFSGQRTIRYSDPVIHCPLGATVAAAVAEMARAKVGSILVVDGNQHPRGIITDKDLRNRLIAPGLPYDTPVDLIMSHPVITAKTDLEFSQVYLTMIKHRLHHLVFTEDGSPDSALLGIISDHDILLSQGNSPAVLIKALQESDDVHELAKLRNQAEEMLRYYLENELAIDFIAGILTEINDTIIRKAIEMAKKKLEPRFPELQELEFSFLVLGSEGRGEQLLRTDLDNALVYQDVSENRREQTEKFMQLLARDVMEVLFSCGFHSCPAEMMATNPRWCQPLSQWKRYFSQWIREPDPQSLMMASIFFDFRSAGGKQALADALTQHVYDEIDQGNVFLNFLAKNALLNPPPLGFFRNFMIEKSGKHAEKFDIKLRAMMPLADAARVLVLSHRVVGINNTFKRYEKLAELEPNQASLFRDAGKAYEIFMRIRALEGLASESSGRFIQPNSLGKLQRQLLKNAFFPIDEIQKILRVRFQLDYFGS</sequence>
<protein>
    <submittedName>
        <fullName evidence="5">CBS domain-containing protein</fullName>
    </submittedName>
</protein>
<dbReference type="InterPro" id="IPR000595">
    <property type="entry name" value="cNMP-bd_dom"/>
</dbReference>
<dbReference type="Pfam" id="PF00027">
    <property type="entry name" value="cNMP_binding"/>
    <property type="match status" value="1"/>
</dbReference>